<dbReference type="EMBL" id="JBHSOE010000042">
    <property type="protein sequence ID" value="MFC5658310.1"/>
    <property type="molecule type" value="Genomic_DNA"/>
</dbReference>
<evidence type="ECO:0000313" key="1">
    <source>
        <dbReference type="EMBL" id="MFC5658310.1"/>
    </source>
</evidence>
<evidence type="ECO:0000313" key="2">
    <source>
        <dbReference type="Proteomes" id="UP001596065"/>
    </source>
</evidence>
<dbReference type="Proteomes" id="UP001596065">
    <property type="component" value="Unassembled WGS sequence"/>
</dbReference>
<reference evidence="2" key="1">
    <citation type="journal article" date="2019" name="Int. J. Syst. Evol. Microbiol.">
        <title>The Global Catalogue of Microorganisms (GCM) 10K type strain sequencing project: providing services to taxonomists for standard genome sequencing and annotation.</title>
        <authorList>
            <consortium name="The Broad Institute Genomics Platform"/>
            <consortium name="The Broad Institute Genome Sequencing Center for Infectious Disease"/>
            <person name="Wu L."/>
            <person name="Ma J."/>
        </authorList>
    </citation>
    <scope>NUCLEOTIDE SEQUENCE [LARGE SCALE GENOMIC DNA]</scope>
    <source>
        <strain evidence="2">KCTC 5701</strain>
    </source>
</reference>
<keyword evidence="2" id="KW-1185">Reference proteome</keyword>
<comment type="caution">
    <text evidence="1">The sequence shown here is derived from an EMBL/GenBank/DDBJ whole genome shotgun (WGS) entry which is preliminary data.</text>
</comment>
<gene>
    <name evidence="1" type="ORF">ACFP3J_22865</name>
</gene>
<accession>A0ABW0WL04</accession>
<name>A0ABW0WL04_STRNO</name>
<proteinExistence type="predicted"/>
<organism evidence="1 2">
    <name type="scientific">Streptomyces nogalater</name>
    <dbReference type="NCBI Taxonomy" id="38314"/>
    <lineage>
        <taxon>Bacteria</taxon>
        <taxon>Bacillati</taxon>
        <taxon>Actinomycetota</taxon>
        <taxon>Actinomycetes</taxon>
        <taxon>Kitasatosporales</taxon>
        <taxon>Streptomycetaceae</taxon>
        <taxon>Streptomyces</taxon>
    </lineage>
</organism>
<sequence>MPEVPAPSTRLMSNPAALVPHIPLPRLELLSDARTRGAECVWGGERLTVETAIDLGKHTDNGFSWFPRACLRCTRSAVRTARDTHPDRCTECPGPTSLCDTRRALHDLLLELLR</sequence>
<protein>
    <submittedName>
        <fullName evidence="1">Uncharacterized protein</fullName>
    </submittedName>
</protein>
<dbReference type="RefSeq" id="WP_344350207.1">
    <property type="nucleotide sequence ID" value="NZ_BAAASM010000035.1"/>
</dbReference>